<dbReference type="Gene3D" id="2.30.110.10">
    <property type="entry name" value="Electron Transport, Fmn-binding Protein, Chain A"/>
    <property type="match status" value="1"/>
</dbReference>
<gene>
    <name evidence="2" type="ORF">BBK14_22250</name>
</gene>
<dbReference type="PANTHER" id="PTHR35802:SF1">
    <property type="entry name" value="PROTEASE SYNTHASE AND SPORULATION PROTEIN PAI 2"/>
    <property type="match status" value="1"/>
</dbReference>
<comment type="caution">
    <text evidence="2">The sequence shown here is derived from an EMBL/GenBank/DDBJ whole genome shotgun (WGS) entry which is preliminary data.</text>
</comment>
<dbReference type="PIRSF" id="PIRSF010372">
    <property type="entry name" value="PaiB"/>
    <property type="match status" value="1"/>
</dbReference>
<dbReference type="InterPro" id="IPR012349">
    <property type="entry name" value="Split_barrel_FMN-bd"/>
</dbReference>
<dbReference type="SUPFAM" id="SSF50475">
    <property type="entry name" value="FMN-binding split barrel"/>
    <property type="match status" value="1"/>
</dbReference>
<sequence length="218" mass="23185">MYVPRAFALTDLDQVAGCVAAAGAADLVTVSDTQPVATLVPIIWDRTPSGPDAPHGRLLGHLAHANPQWRTASPGCAALAIVHGPQAYISPSWYAAKTEHGRVVPTWNYTAIHFSGPVTFHHDPEQLRGIVTRLTDRHEQHREQPWAVDDAPPDFVAGLLRAIVGFELAVASVTAKEKLSQNRSPADRAGAIAGLRGEPDAGSAAIADLMQPRPPGQT</sequence>
<proteinExistence type="predicted"/>
<evidence type="ECO:0000313" key="3">
    <source>
        <dbReference type="Proteomes" id="UP000179769"/>
    </source>
</evidence>
<keyword evidence="3" id="KW-1185">Reference proteome</keyword>
<name>A0A1S1PVU9_9ACTN</name>
<dbReference type="Proteomes" id="UP000179769">
    <property type="component" value="Unassembled WGS sequence"/>
</dbReference>
<dbReference type="Pfam" id="PF04299">
    <property type="entry name" value="FMN_bind_2"/>
    <property type="match status" value="1"/>
</dbReference>
<dbReference type="PANTHER" id="PTHR35802">
    <property type="entry name" value="PROTEASE SYNTHASE AND SPORULATION PROTEIN PAI 2"/>
    <property type="match status" value="1"/>
</dbReference>
<evidence type="ECO:0000313" key="2">
    <source>
        <dbReference type="EMBL" id="OHV25457.1"/>
    </source>
</evidence>
<accession>A0A1S1PVU9</accession>
<dbReference type="EMBL" id="MAXA01000230">
    <property type="protein sequence ID" value="OHV25457.1"/>
    <property type="molecule type" value="Genomic_DNA"/>
</dbReference>
<protein>
    <submittedName>
        <fullName evidence="2">Transcriptional regulator</fullName>
    </submittedName>
</protein>
<feature type="region of interest" description="Disordered" evidence="1">
    <location>
        <begin position="177"/>
        <end position="218"/>
    </location>
</feature>
<organism evidence="2 3">
    <name type="scientific">Parafrankia soli</name>
    <dbReference type="NCBI Taxonomy" id="2599596"/>
    <lineage>
        <taxon>Bacteria</taxon>
        <taxon>Bacillati</taxon>
        <taxon>Actinomycetota</taxon>
        <taxon>Actinomycetes</taxon>
        <taxon>Frankiales</taxon>
        <taxon>Frankiaceae</taxon>
        <taxon>Parafrankia</taxon>
    </lineage>
</organism>
<dbReference type="InterPro" id="IPR007396">
    <property type="entry name" value="TR_PAI2-type"/>
</dbReference>
<dbReference type="AlphaFoldDB" id="A0A1S1PVU9"/>
<reference evidence="3" key="1">
    <citation type="submission" date="2016-07" db="EMBL/GenBank/DDBJ databases">
        <title>Frankia sp. NRRL B-16219 Genome sequencing.</title>
        <authorList>
            <person name="Ghodhbane-Gtari F."/>
            <person name="Swanson E."/>
            <person name="Gueddou A."/>
            <person name="Louati M."/>
            <person name="Nouioui I."/>
            <person name="Hezbri K."/>
            <person name="Abebe-Akele F."/>
            <person name="Simpson S."/>
            <person name="Morris K."/>
            <person name="Thomas K."/>
            <person name="Gtari M."/>
            <person name="Tisa L.S."/>
        </authorList>
    </citation>
    <scope>NUCLEOTIDE SEQUENCE [LARGE SCALE GENOMIC DNA]</scope>
    <source>
        <strain evidence="3">NRRL B-16219</strain>
    </source>
</reference>
<evidence type="ECO:0000256" key="1">
    <source>
        <dbReference type="SAM" id="MobiDB-lite"/>
    </source>
</evidence>